<name>A0ABS4JZ83_9CLOT</name>
<keyword evidence="3" id="KW-1185">Reference proteome</keyword>
<organism evidence="2 3">
    <name type="scientific">Clostridium punense</name>
    <dbReference type="NCBI Taxonomy" id="1054297"/>
    <lineage>
        <taxon>Bacteria</taxon>
        <taxon>Bacillati</taxon>
        <taxon>Bacillota</taxon>
        <taxon>Clostridia</taxon>
        <taxon>Eubacteriales</taxon>
        <taxon>Clostridiaceae</taxon>
        <taxon>Clostridium</taxon>
    </lineage>
</organism>
<accession>A0ABS4JZ83</accession>
<dbReference type="Proteomes" id="UP001519308">
    <property type="component" value="Unassembled WGS sequence"/>
</dbReference>
<keyword evidence="2" id="KW-0548">Nucleotidyltransferase</keyword>
<comment type="caution">
    <text evidence="2">The sequence shown here is derived from an EMBL/GenBank/DDBJ whole genome shotgun (WGS) entry which is preliminary data.</text>
</comment>
<dbReference type="InterPro" id="IPR029044">
    <property type="entry name" value="Nucleotide-diphossugar_trans"/>
</dbReference>
<dbReference type="RefSeq" id="WP_021282706.1">
    <property type="nucleotide sequence ID" value="NZ_JAGGLL010000003.1"/>
</dbReference>
<dbReference type="SUPFAM" id="SSF53448">
    <property type="entry name" value="Nucleotide-diphospho-sugar transferases"/>
    <property type="match status" value="1"/>
</dbReference>
<dbReference type="Pfam" id="PF12804">
    <property type="entry name" value="NTP_transf_3"/>
    <property type="match status" value="1"/>
</dbReference>
<dbReference type="EMBL" id="JAGGLL010000003">
    <property type="protein sequence ID" value="MBP2020847.1"/>
    <property type="molecule type" value="Genomic_DNA"/>
</dbReference>
<reference evidence="2 3" key="1">
    <citation type="submission" date="2021-03" db="EMBL/GenBank/DDBJ databases">
        <title>Genomic Encyclopedia of Type Strains, Phase IV (KMG-IV): sequencing the most valuable type-strain genomes for metagenomic binning, comparative biology and taxonomic classification.</title>
        <authorList>
            <person name="Goeker M."/>
        </authorList>
    </citation>
    <scope>NUCLEOTIDE SEQUENCE [LARGE SCALE GENOMIC DNA]</scope>
    <source>
        <strain evidence="2 3">DSM 28650</strain>
    </source>
</reference>
<proteinExistence type="predicted"/>
<sequence length="197" mass="22657">MTIEAVVLAAGFSSRAHRYKMTLEFNNSTVIETCIANLYSSVDKIIVIGGYNYHIIKELLSKYEKVQIIYNDNYECGMFSSVKLGINNTTSHKFFLIPGDYVLVDEGVYKQLLDYKSNSSVVIPTFRGRKGHPVLFRENDIKNLINGEFNNLREVINYMGFDTLEVDHDGILYDIDTYEDYIVALEKHLVKEKSKKK</sequence>
<dbReference type="CDD" id="cd04182">
    <property type="entry name" value="GT_2_like_f"/>
    <property type="match status" value="1"/>
</dbReference>
<dbReference type="PANTHER" id="PTHR43777:SF1">
    <property type="entry name" value="MOLYBDENUM COFACTOR CYTIDYLYLTRANSFERASE"/>
    <property type="match status" value="1"/>
</dbReference>
<dbReference type="PANTHER" id="PTHR43777">
    <property type="entry name" value="MOLYBDENUM COFACTOR CYTIDYLYLTRANSFERASE"/>
    <property type="match status" value="1"/>
</dbReference>
<feature type="domain" description="MobA-like NTP transferase" evidence="1">
    <location>
        <begin position="5"/>
        <end position="142"/>
    </location>
</feature>
<evidence type="ECO:0000313" key="3">
    <source>
        <dbReference type="Proteomes" id="UP001519308"/>
    </source>
</evidence>
<dbReference type="GO" id="GO:0061602">
    <property type="term" value="F:molybdenum cofactor cytidylyltransferase activity"/>
    <property type="evidence" value="ECO:0007669"/>
    <property type="project" value="UniProtKB-EC"/>
</dbReference>
<dbReference type="Gene3D" id="3.90.550.10">
    <property type="entry name" value="Spore Coat Polysaccharide Biosynthesis Protein SpsA, Chain A"/>
    <property type="match status" value="1"/>
</dbReference>
<keyword evidence="2" id="KW-0808">Transferase</keyword>
<evidence type="ECO:0000313" key="2">
    <source>
        <dbReference type="EMBL" id="MBP2020847.1"/>
    </source>
</evidence>
<evidence type="ECO:0000259" key="1">
    <source>
        <dbReference type="Pfam" id="PF12804"/>
    </source>
</evidence>
<dbReference type="EC" id="2.7.7.76" evidence="2"/>
<dbReference type="InterPro" id="IPR025877">
    <property type="entry name" value="MobA-like_NTP_Trfase"/>
</dbReference>
<gene>
    <name evidence="2" type="ORF">J2Z44_000631</name>
</gene>
<protein>
    <submittedName>
        <fullName evidence="2">Molybdenum cofactor cytidylyltransferase</fullName>
        <ecNumber evidence="2">2.7.7.76</ecNumber>
    </submittedName>
</protein>